<dbReference type="AlphaFoldDB" id="A0A5B7I833"/>
<organism evidence="1 2">
    <name type="scientific">Portunus trituberculatus</name>
    <name type="common">Swimming crab</name>
    <name type="synonym">Neptunus trituberculatus</name>
    <dbReference type="NCBI Taxonomy" id="210409"/>
    <lineage>
        <taxon>Eukaryota</taxon>
        <taxon>Metazoa</taxon>
        <taxon>Ecdysozoa</taxon>
        <taxon>Arthropoda</taxon>
        <taxon>Crustacea</taxon>
        <taxon>Multicrustacea</taxon>
        <taxon>Malacostraca</taxon>
        <taxon>Eumalacostraca</taxon>
        <taxon>Eucarida</taxon>
        <taxon>Decapoda</taxon>
        <taxon>Pleocyemata</taxon>
        <taxon>Brachyura</taxon>
        <taxon>Eubrachyura</taxon>
        <taxon>Portunoidea</taxon>
        <taxon>Portunidae</taxon>
        <taxon>Portuninae</taxon>
        <taxon>Portunus</taxon>
    </lineage>
</organism>
<accession>A0A5B7I833</accession>
<dbReference type="Proteomes" id="UP000324222">
    <property type="component" value="Unassembled WGS sequence"/>
</dbReference>
<reference evidence="1 2" key="1">
    <citation type="submission" date="2019-05" db="EMBL/GenBank/DDBJ databases">
        <title>Another draft genome of Portunus trituberculatus and its Hox gene families provides insights of decapod evolution.</title>
        <authorList>
            <person name="Jeong J.-H."/>
            <person name="Song I."/>
            <person name="Kim S."/>
            <person name="Choi T."/>
            <person name="Kim D."/>
            <person name="Ryu S."/>
            <person name="Kim W."/>
        </authorList>
    </citation>
    <scope>NUCLEOTIDE SEQUENCE [LARGE SCALE GENOMIC DNA]</scope>
    <source>
        <tissue evidence="1">Muscle</tissue>
    </source>
</reference>
<gene>
    <name evidence="1" type="ORF">E2C01_072533</name>
</gene>
<dbReference type="EMBL" id="VSRR010047484">
    <property type="protein sequence ID" value="MPC78059.1"/>
    <property type="molecule type" value="Genomic_DNA"/>
</dbReference>
<keyword evidence="2" id="KW-1185">Reference proteome</keyword>
<sequence length="97" mass="11056">MTPLKDVPKKLYRVPIIPFIMATTTAITATRNRKPSETIAPVGPESHVQDALKKLYSLLRFVTARKMHQHQYGLHWRAVDFQVSLGLVPCLTSLPYR</sequence>
<protein>
    <submittedName>
        <fullName evidence="1">Uncharacterized protein</fullName>
    </submittedName>
</protein>
<name>A0A5B7I833_PORTR</name>
<proteinExistence type="predicted"/>
<evidence type="ECO:0000313" key="2">
    <source>
        <dbReference type="Proteomes" id="UP000324222"/>
    </source>
</evidence>
<evidence type="ECO:0000313" key="1">
    <source>
        <dbReference type="EMBL" id="MPC78059.1"/>
    </source>
</evidence>
<comment type="caution">
    <text evidence="1">The sequence shown here is derived from an EMBL/GenBank/DDBJ whole genome shotgun (WGS) entry which is preliminary data.</text>
</comment>